<reference evidence="1 2" key="1">
    <citation type="submission" date="2016-10" db="EMBL/GenBank/DDBJ databases">
        <authorList>
            <person name="de Groot N.N."/>
        </authorList>
    </citation>
    <scope>NUCLEOTIDE SEQUENCE [LARGE SCALE GENOMIC DNA]</scope>
    <source>
        <strain evidence="1 2">CGMCC 4.3491</strain>
    </source>
</reference>
<accession>A0A1H3K6A9</accession>
<proteinExistence type="predicted"/>
<evidence type="ECO:0000313" key="2">
    <source>
        <dbReference type="Proteomes" id="UP000198891"/>
    </source>
</evidence>
<name>A0A1H3K6A9_9MICO</name>
<evidence type="ECO:0000313" key="1">
    <source>
        <dbReference type="EMBL" id="SDY47740.1"/>
    </source>
</evidence>
<sequence>MVADVSCDQFRMFSVWHSMQPKGCSNDEQFVDGSYACPRALWVAAAQQPSDLVECQEGSPPESDLEINVLCKRVILGRLV</sequence>
<dbReference type="Proteomes" id="UP000198891">
    <property type="component" value="Unassembled WGS sequence"/>
</dbReference>
<protein>
    <submittedName>
        <fullName evidence="1">Uncharacterized protein</fullName>
    </submittedName>
</protein>
<gene>
    <name evidence="1" type="ORF">SAMN05216554_0443</name>
</gene>
<keyword evidence="2" id="KW-1185">Reference proteome</keyword>
<organism evidence="1 2">
    <name type="scientific">Herbiconiux ginsengi</name>
    <dbReference type="NCBI Taxonomy" id="381665"/>
    <lineage>
        <taxon>Bacteria</taxon>
        <taxon>Bacillati</taxon>
        <taxon>Actinomycetota</taxon>
        <taxon>Actinomycetes</taxon>
        <taxon>Micrococcales</taxon>
        <taxon>Microbacteriaceae</taxon>
        <taxon>Herbiconiux</taxon>
    </lineage>
</organism>
<dbReference type="AlphaFoldDB" id="A0A1H3K6A9"/>
<dbReference type="EMBL" id="FNPZ01000001">
    <property type="protein sequence ID" value="SDY47740.1"/>
    <property type="molecule type" value="Genomic_DNA"/>
</dbReference>